<dbReference type="GeneTree" id="ENSGT00550000074838"/>
<dbReference type="AlphaFoldDB" id="A0A3B3VPW2"/>
<dbReference type="Gene3D" id="3.60.110.10">
    <property type="entry name" value="Carbon-nitrogen hydrolase"/>
    <property type="match status" value="1"/>
</dbReference>
<dbReference type="SUPFAM" id="SSF56317">
    <property type="entry name" value="Carbon-nitrogen hydrolase"/>
    <property type="match status" value="1"/>
</dbReference>
<dbReference type="EC" id="3.5.1.3" evidence="4"/>
<dbReference type="InterPro" id="IPR003010">
    <property type="entry name" value="C-N_Hydrolase"/>
</dbReference>
<dbReference type="CDD" id="cd07572">
    <property type="entry name" value="nit"/>
    <property type="match status" value="1"/>
</dbReference>
<evidence type="ECO:0000259" key="8">
    <source>
        <dbReference type="PROSITE" id="PS50263"/>
    </source>
</evidence>
<dbReference type="PANTHER" id="PTHR23088">
    <property type="entry name" value="NITRILASE-RELATED"/>
    <property type="match status" value="1"/>
</dbReference>
<reference evidence="9" key="1">
    <citation type="submission" date="2025-08" db="UniProtKB">
        <authorList>
            <consortium name="Ensembl"/>
        </authorList>
    </citation>
    <scope>IDENTIFICATION</scope>
</reference>
<feature type="chain" id="PRO_5017203370" description="omega-amidase" evidence="7">
    <location>
        <begin position="18"/>
        <end position="289"/>
    </location>
</feature>
<reference evidence="9" key="2">
    <citation type="submission" date="2025-09" db="UniProtKB">
        <authorList>
            <consortium name="Ensembl"/>
        </authorList>
    </citation>
    <scope>IDENTIFICATION</scope>
</reference>
<name>A0A3B3VPW2_9TELE</name>
<evidence type="ECO:0000256" key="7">
    <source>
        <dbReference type="SAM" id="SignalP"/>
    </source>
</evidence>
<dbReference type="GO" id="GO:0006528">
    <property type="term" value="P:asparagine metabolic process"/>
    <property type="evidence" value="ECO:0007669"/>
    <property type="project" value="TreeGrafter"/>
</dbReference>
<dbReference type="Proteomes" id="UP000261500">
    <property type="component" value="Unplaced"/>
</dbReference>
<dbReference type="PROSITE" id="PS50263">
    <property type="entry name" value="CN_HYDROLASE"/>
    <property type="match status" value="1"/>
</dbReference>
<evidence type="ECO:0000256" key="5">
    <source>
        <dbReference type="ARBA" id="ARBA00041576"/>
    </source>
</evidence>
<dbReference type="PANTHER" id="PTHR23088:SF30">
    <property type="entry name" value="OMEGA-AMIDASE NIT2"/>
    <property type="match status" value="1"/>
</dbReference>
<protein>
    <recommendedName>
        <fullName evidence="4">omega-amidase</fullName>
        <ecNumber evidence="4">3.5.1.3</ecNumber>
    </recommendedName>
    <alternativeName>
        <fullName evidence="5">Nitrilase homolog 2</fullName>
    </alternativeName>
</protein>
<evidence type="ECO:0000256" key="6">
    <source>
        <dbReference type="ARBA" id="ARBA00048745"/>
    </source>
</evidence>
<sequence>MFKTVSLFFCFNICLLSLLDKQFRLAVVQLQVSSDKANNLSKVRRLVKEAAGQGGKVVLLPVRRSECFLSFFSKYAEKIPGETTQMLSEVAKENKLHLVGGSIPEEDGGKLYNTCAVFGPEGELILKHRKIHLFDIDVPGKIRFQESETLSPGNSLSTFDTPFCRVGVGICYDMRFAELAQLYNRKGCQLLVYPGAFNMTTGPAHWELLQRARALDNQTYVATASPARDEAASYVAWGHSTVVLYVLTLHVCGPTPDLQYLADVRQQIPISSQRRDDLYAVTAVQQGSG</sequence>
<comment type="similarity">
    <text evidence="1">Belongs to the carbon-nitrogen hydrolase superfamily. NIT1/NIT2 family.</text>
</comment>
<dbReference type="InterPro" id="IPR036526">
    <property type="entry name" value="C-N_Hydrolase_sf"/>
</dbReference>
<evidence type="ECO:0000313" key="10">
    <source>
        <dbReference type="Proteomes" id="UP000261500"/>
    </source>
</evidence>
<evidence type="ECO:0000256" key="2">
    <source>
        <dbReference type="ARBA" id="ARBA00022801"/>
    </source>
</evidence>
<dbReference type="GO" id="GO:0006107">
    <property type="term" value="P:oxaloacetate metabolic process"/>
    <property type="evidence" value="ECO:0007669"/>
    <property type="project" value="TreeGrafter"/>
</dbReference>
<feature type="domain" description="CN hydrolase" evidence="8">
    <location>
        <begin position="23"/>
        <end position="270"/>
    </location>
</feature>
<organism evidence="9 10">
    <name type="scientific">Poecilia latipinna</name>
    <name type="common">sailfin molly</name>
    <dbReference type="NCBI Taxonomy" id="48699"/>
    <lineage>
        <taxon>Eukaryota</taxon>
        <taxon>Metazoa</taxon>
        <taxon>Chordata</taxon>
        <taxon>Craniata</taxon>
        <taxon>Vertebrata</taxon>
        <taxon>Euteleostomi</taxon>
        <taxon>Actinopterygii</taxon>
        <taxon>Neopterygii</taxon>
        <taxon>Teleostei</taxon>
        <taxon>Neoteleostei</taxon>
        <taxon>Acanthomorphata</taxon>
        <taxon>Ovalentaria</taxon>
        <taxon>Atherinomorphae</taxon>
        <taxon>Cyprinodontiformes</taxon>
        <taxon>Poeciliidae</taxon>
        <taxon>Poeciliinae</taxon>
        <taxon>Poecilia</taxon>
    </lineage>
</organism>
<evidence type="ECO:0000256" key="4">
    <source>
        <dbReference type="ARBA" id="ARBA00039118"/>
    </source>
</evidence>
<dbReference type="Pfam" id="PF00795">
    <property type="entry name" value="CN_hydrolase"/>
    <property type="match status" value="1"/>
</dbReference>
<dbReference type="InterPro" id="IPR045254">
    <property type="entry name" value="Nit1/2_C-N_Hydrolase"/>
</dbReference>
<evidence type="ECO:0000256" key="3">
    <source>
        <dbReference type="ARBA" id="ARBA00036637"/>
    </source>
</evidence>
<comment type="catalytic activity">
    <reaction evidence="6">
        <text>2-oxosuccinamate + H2O = oxaloacetate + NH4(+)</text>
        <dbReference type="Rhea" id="RHEA:59412"/>
        <dbReference type="ChEBI" id="CHEBI:15377"/>
        <dbReference type="ChEBI" id="CHEBI:16452"/>
        <dbReference type="ChEBI" id="CHEBI:28938"/>
        <dbReference type="ChEBI" id="CHEBI:57735"/>
        <dbReference type="EC" id="3.5.1.3"/>
    </reaction>
    <physiologicalReaction direction="left-to-right" evidence="6">
        <dbReference type="Rhea" id="RHEA:59413"/>
    </physiologicalReaction>
</comment>
<comment type="catalytic activity">
    <reaction evidence="3">
        <text>2-oxoglutaramate + H2O = 2-oxoglutarate + NH4(+)</text>
        <dbReference type="Rhea" id="RHEA:32963"/>
        <dbReference type="ChEBI" id="CHEBI:15377"/>
        <dbReference type="ChEBI" id="CHEBI:16769"/>
        <dbReference type="ChEBI" id="CHEBI:16810"/>
        <dbReference type="ChEBI" id="CHEBI:28938"/>
        <dbReference type="EC" id="3.5.1.3"/>
    </reaction>
    <physiologicalReaction direction="left-to-right" evidence="3">
        <dbReference type="Rhea" id="RHEA:32964"/>
    </physiologicalReaction>
</comment>
<feature type="signal peptide" evidence="7">
    <location>
        <begin position="1"/>
        <end position="17"/>
    </location>
</feature>
<dbReference type="GO" id="GO:0005739">
    <property type="term" value="C:mitochondrion"/>
    <property type="evidence" value="ECO:0007669"/>
    <property type="project" value="TreeGrafter"/>
</dbReference>
<dbReference type="STRING" id="48699.ENSPLAP00000027058"/>
<keyword evidence="2" id="KW-0378">Hydrolase</keyword>
<dbReference type="GO" id="GO:0006541">
    <property type="term" value="P:glutamine metabolic process"/>
    <property type="evidence" value="ECO:0007669"/>
    <property type="project" value="TreeGrafter"/>
</dbReference>
<keyword evidence="7" id="KW-0732">Signal</keyword>
<dbReference type="Ensembl" id="ENSPLAT00000019692.1">
    <property type="protein sequence ID" value="ENSPLAP00000027058.1"/>
    <property type="gene ID" value="ENSPLAG00000015485.1"/>
</dbReference>
<evidence type="ECO:0000256" key="1">
    <source>
        <dbReference type="ARBA" id="ARBA00010613"/>
    </source>
</evidence>
<evidence type="ECO:0000313" key="9">
    <source>
        <dbReference type="Ensembl" id="ENSPLAP00000027058.1"/>
    </source>
</evidence>
<accession>A0A3B3VPW2</accession>
<dbReference type="GO" id="GO:0050152">
    <property type="term" value="F:omega-amidase activity"/>
    <property type="evidence" value="ECO:0007669"/>
    <property type="project" value="UniProtKB-EC"/>
</dbReference>
<keyword evidence="10" id="KW-1185">Reference proteome</keyword>
<proteinExistence type="inferred from homology"/>
<dbReference type="FunFam" id="3.60.110.10:FF:000002">
    <property type="entry name" value="Nitrilase family member 2"/>
    <property type="match status" value="1"/>
</dbReference>